<dbReference type="GO" id="GO:0042597">
    <property type="term" value="C:periplasmic space"/>
    <property type="evidence" value="ECO:0007669"/>
    <property type="project" value="UniProtKB-SubCell"/>
</dbReference>
<gene>
    <name evidence="5" type="primary">tolB</name>
    <name evidence="7" type="ORF">SAMN05421721_107120</name>
</gene>
<dbReference type="GO" id="GO:0051301">
    <property type="term" value="P:cell division"/>
    <property type="evidence" value="ECO:0007669"/>
    <property type="project" value="UniProtKB-UniRule"/>
</dbReference>
<accession>A0A1I4RDC3</accession>
<dbReference type="RefSeq" id="WP_244887891.1">
    <property type="nucleotide sequence ID" value="NZ_FOUO01000007.1"/>
</dbReference>
<reference evidence="7 8" key="1">
    <citation type="submission" date="2016-10" db="EMBL/GenBank/DDBJ databases">
        <authorList>
            <person name="de Groot N.N."/>
        </authorList>
    </citation>
    <scope>NUCLEOTIDE SEQUENCE [LARGE SCALE GENOMIC DNA]</scope>
    <source>
        <strain evidence="7 8">DSM 4180</strain>
    </source>
</reference>
<evidence type="ECO:0000256" key="3">
    <source>
        <dbReference type="ARBA" id="ARBA00022729"/>
    </source>
</evidence>
<evidence type="ECO:0000313" key="7">
    <source>
        <dbReference type="EMBL" id="SFM50274.1"/>
    </source>
</evidence>
<dbReference type="AlphaFoldDB" id="A0A1I4RDC3"/>
<dbReference type="PANTHER" id="PTHR36842">
    <property type="entry name" value="PROTEIN TOLB HOMOLOG"/>
    <property type="match status" value="1"/>
</dbReference>
<keyword evidence="5" id="KW-0132">Cell division</keyword>
<evidence type="ECO:0000259" key="6">
    <source>
        <dbReference type="Pfam" id="PF04052"/>
    </source>
</evidence>
<dbReference type="GO" id="GO:0017038">
    <property type="term" value="P:protein import"/>
    <property type="evidence" value="ECO:0007669"/>
    <property type="project" value="InterPro"/>
</dbReference>
<dbReference type="Pfam" id="PF07676">
    <property type="entry name" value="PD40"/>
    <property type="match status" value="4"/>
</dbReference>
<comment type="subcellular location">
    <subcellularLocation>
        <location evidence="1 5">Periplasm</location>
    </subcellularLocation>
</comment>
<dbReference type="InterPro" id="IPR014167">
    <property type="entry name" value="Tol-Pal_TolB"/>
</dbReference>
<dbReference type="InterPro" id="IPR007195">
    <property type="entry name" value="TolB_N"/>
</dbReference>
<keyword evidence="8" id="KW-1185">Reference proteome</keyword>
<dbReference type="HAMAP" id="MF_00671">
    <property type="entry name" value="TolB"/>
    <property type="match status" value="1"/>
</dbReference>
<keyword evidence="5" id="KW-0131">Cell cycle</keyword>
<evidence type="ECO:0000256" key="5">
    <source>
        <dbReference type="HAMAP-Rule" id="MF_00671"/>
    </source>
</evidence>
<dbReference type="InterPro" id="IPR011042">
    <property type="entry name" value="6-blade_b-propeller_TolB-like"/>
</dbReference>
<dbReference type="Pfam" id="PF04052">
    <property type="entry name" value="TolB_N"/>
    <property type="match status" value="1"/>
</dbReference>
<keyword evidence="3 5" id="KW-0732">Signal</keyword>
<dbReference type="EMBL" id="FOUO01000007">
    <property type="protein sequence ID" value="SFM50274.1"/>
    <property type="molecule type" value="Genomic_DNA"/>
</dbReference>
<name>A0A1I4RDC3_ECTMO</name>
<dbReference type="Gene3D" id="3.40.50.10070">
    <property type="entry name" value="TolB, N-terminal domain"/>
    <property type="match status" value="1"/>
</dbReference>
<dbReference type="Gene3D" id="2.120.10.30">
    <property type="entry name" value="TolB, C-terminal domain"/>
    <property type="match status" value="1"/>
</dbReference>
<sequence length="430" mass="47694">MMARRILLILILLWLPGIVQAALEIRVTQGVEGATPVAVVPFAWSGEAKPPQDLAAIVAADLGRSGRFAPVAREDLPARPHALDQVEMERWRGGVSDYLVVGRLDRLEDGRFRVRFQLIDAVSGREMEGYRLTVPVERLRRAAHRISDIVYERLTGERGAFDTRVAYVRVIRDGEDTRYALQVADADGHNPRTVFRSRRPILSPSWAPDGQRLAYVSFENRRSEVYIQDLSSGERTLLASYAGINGAPAWSPDGQRLALTLSREGDPDIHVYDLRDGSLRRVTRDRAIDTEPQWMPDGRSLVFTSDRAGQPQLYRVDLRGGRPQRLSFQGRYNGDAAVAPDGDRIAMVHGEDGGFRIALLDLRGGSLRPLTDGPMDESPSFAPNGSMLIYATAQDGRGVLAAVSADGRVHQRLVVQEGEVREPAWSPFLD</sequence>
<evidence type="ECO:0000313" key="8">
    <source>
        <dbReference type="Proteomes" id="UP000199556"/>
    </source>
</evidence>
<feature type="domain" description="TolB N-terminal" evidence="6">
    <location>
        <begin position="23"/>
        <end position="127"/>
    </location>
</feature>
<comment type="function">
    <text evidence="5">Part of the Tol-Pal system, which plays a role in outer membrane invagination during cell division and is important for maintaining outer membrane integrity.</text>
</comment>
<dbReference type="InterPro" id="IPR011659">
    <property type="entry name" value="WD40"/>
</dbReference>
<dbReference type="Proteomes" id="UP000199556">
    <property type="component" value="Unassembled WGS sequence"/>
</dbReference>
<protein>
    <recommendedName>
        <fullName evidence="5">Tol-Pal system protein TolB</fullName>
    </recommendedName>
</protein>
<dbReference type="NCBIfam" id="TIGR02800">
    <property type="entry name" value="propeller_TolB"/>
    <property type="match status" value="1"/>
</dbReference>
<proteinExistence type="inferred from homology"/>
<dbReference type="STRING" id="195064.SAMN05421721_107120"/>
<comment type="subunit">
    <text evidence="5">The Tol-Pal system is composed of five core proteins: the inner membrane proteins TolA, TolQ and TolR, the periplasmic protein TolB and the outer membrane protein Pal. They form a network linking the inner and outer membranes and the peptidoglycan layer.</text>
</comment>
<dbReference type="PANTHER" id="PTHR36842:SF1">
    <property type="entry name" value="PROTEIN TOLB"/>
    <property type="match status" value="1"/>
</dbReference>
<comment type="similarity">
    <text evidence="2 5">Belongs to the TolB family.</text>
</comment>
<evidence type="ECO:0000256" key="2">
    <source>
        <dbReference type="ARBA" id="ARBA00009820"/>
    </source>
</evidence>
<dbReference type="SUPFAM" id="SSF69304">
    <property type="entry name" value="Tricorn protease N-terminal domain"/>
    <property type="match status" value="1"/>
</dbReference>
<dbReference type="SUPFAM" id="SSF52964">
    <property type="entry name" value="TolB, N-terminal domain"/>
    <property type="match status" value="1"/>
</dbReference>
<evidence type="ECO:0000256" key="4">
    <source>
        <dbReference type="ARBA" id="ARBA00022764"/>
    </source>
</evidence>
<keyword evidence="4 5" id="KW-0574">Periplasm</keyword>
<organism evidence="7 8">
    <name type="scientific">Ectothiorhodospira mobilis</name>
    <dbReference type="NCBI Taxonomy" id="195064"/>
    <lineage>
        <taxon>Bacteria</taxon>
        <taxon>Pseudomonadati</taxon>
        <taxon>Pseudomonadota</taxon>
        <taxon>Gammaproteobacteria</taxon>
        <taxon>Chromatiales</taxon>
        <taxon>Ectothiorhodospiraceae</taxon>
        <taxon>Ectothiorhodospira</taxon>
    </lineage>
</organism>
<evidence type="ECO:0000256" key="1">
    <source>
        <dbReference type="ARBA" id="ARBA00004418"/>
    </source>
</evidence>